<dbReference type="SMART" id="SM00248">
    <property type="entry name" value="ANK"/>
    <property type="match status" value="5"/>
</dbReference>
<proteinExistence type="predicted"/>
<dbReference type="PRINTS" id="PR01415">
    <property type="entry name" value="ANKYRIN"/>
</dbReference>
<dbReference type="PROSITE" id="PS50088">
    <property type="entry name" value="ANK_REPEAT"/>
    <property type="match status" value="3"/>
</dbReference>
<organism evidence="4 5">
    <name type="scientific">Maioricimonas rarisocia</name>
    <dbReference type="NCBI Taxonomy" id="2528026"/>
    <lineage>
        <taxon>Bacteria</taxon>
        <taxon>Pseudomonadati</taxon>
        <taxon>Planctomycetota</taxon>
        <taxon>Planctomycetia</taxon>
        <taxon>Planctomycetales</taxon>
        <taxon>Planctomycetaceae</taxon>
        <taxon>Maioricimonas</taxon>
    </lineage>
</organism>
<dbReference type="PANTHER" id="PTHR24189">
    <property type="entry name" value="MYOTROPHIN"/>
    <property type="match status" value="1"/>
</dbReference>
<keyword evidence="1" id="KW-0677">Repeat</keyword>
<dbReference type="Pfam" id="PF12796">
    <property type="entry name" value="Ank_2"/>
    <property type="match status" value="1"/>
</dbReference>
<protein>
    <submittedName>
        <fullName evidence="4">Ankyrin repeat protein</fullName>
    </submittedName>
</protein>
<accession>A0A517ZEK5</accession>
<dbReference type="PANTHER" id="PTHR24189:SF50">
    <property type="entry name" value="ANKYRIN REPEAT AND SOCS BOX PROTEIN 2"/>
    <property type="match status" value="1"/>
</dbReference>
<dbReference type="Proteomes" id="UP000320496">
    <property type="component" value="Chromosome"/>
</dbReference>
<dbReference type="EMBL" id="CP036275">
    <property type="protein sequence ID" value="QDU40907.1"/>
    <property type="molecule type" value="Genomic_DNA"/>
</dbReference>
<reference evidence="4 5" key="1">
    <citation type="submission" date="2019-02" db="EMBL/GenBank/DDBJ databases">
        <title>Deep-cultivation of Planctomycetes and their phenomic and genomic characterization uncovers novel biology.</title>
        <authorList>
            <person name="Wiegand S."/>
            <person name="Jogler M."/>
            <person name="Boedeker C."/>
            <person name="Pinto D."/>
            <person name="Vollmers J."/>
            <person name="Rivas-Marin E."/>
            <person name="Kohn T."/>
            <person name="Peeters S.H."/>
            <person name="Heuer A."/>
            <person name="Rast P."/>
            <person name="Oberbeckmann S."/>
            <person name="Bunk B."/>
            <person name="Jeske O."/>
            <person name="Meyerdierks A."/>
            <person name="Storesund J.E."/>
            <person name="Kallscheuer N."/>
            <person name="Luecker S."/>
            <person name="Lage O.M."/>
            <person name="Pohl T."/>
            <person name="Merkel B.J."/>
            <person name="Hornburger P."/>
            <person name="Mueller R.-W."/>
            <person name="Bruemmer F."/>
            <person name="Labrenz M."/>
            <person name="Spormann A.M."/>
            <person name="Op den Camp H."/>
            <person name="Overmann J."/>
            <person name="Amann R."/>
            <person name="Jetten M.S.M."/>
            <person name="Mascher T."/>
            <person name="Medema M.H."/>
            <person name="Devos D.P."/>
            <person name="Kaster A.-K."/>
            <person name="Ovreas L."/>
            <person name="Rohde M."/>
            <person name="Galperin M.Y."/>
            <person name="Jogler C."/>
        </authorList>
    </citation>
    <scope>NUCLEOTIDE SEQUENCE [LARGE SCALE GENOMIC DNA]</scope>
    <source>
        <strain evidence="4 5">Mal4</strain>
    </source>
</reference>
<evidence type="ECO:0000256" key="1">
    <source>
        <dbReference type="ARBA" id="ARBA00022737"/>
    </source>
</evidence>
<dbReference type="Pfam" id="PF00023">
    <property type="entry name" value="Ank"/>
    <property type="match status" value="2"/>
</dbReference>
<evidence type="ECO:0000313" key="5">
    <source>
        <dbReference type="Proteomes" id="UP000320496"/>
    </source>
</evidence>
<dbReference type="Gene3D" id="1.25.40.20">
    <property type="entry name" value="Ankyrin repeat-containing domain"/>
    <property type="match status" value="2"/>
</dbReference>
<dbReference type="InterPro" id="IPR002110">
    <property type="entry name" value="Ankyrin_rpt"/>
</dbReference>
<keyword evidence="2 3" id="KW-0040">ANK repeat</keyword>
<name>A0A517ZEK5_9PLAN</name>
<dbReference type="AlphaFoldDB" id="A0A517ZEK5"/>
<sequence length="223" mass="24132">MWPQPPGTTLPIWARFMNPQDIELKRAAFDGDLDRVQALIAAGADVNACDEHGAGTLLTFHPDVIRMLLSHGADPNRQTNENGVTVLAGLCFVNVTECVRLLLEGDADPNRGRVESGETPLHHALAGHTHANARLVQLLIDHGADVNAKTVPAVASFNLFGGAPTRGESPLHRAAAYASRTVIELLLAAGADPRAEDARGERPVHWAGWHRRPRELVDLLRTE</sequence>
<evidence type="ECO:0000256" key="2">
    <source>
        <dbReference type="ARBA" id="ARBA00023043"/>
    </source>
</evidence>
<dbReference type="SUPFAM" id="SSF48403">
    <property type="entry name" value="Ankyrin repeat"/>
    <property type="match status" value="1"/>
</dbReference>
<dbReference type="InterPro" id="IPR050745">
    <property type="entry name" value="Multifunctional_regulatory"/>
</dbReference>
<feature type="repeat" description="ANK" evidence="3">
    <location>
        <begin position="166"/>
        <end position="198"/>
    </location>
</feature>
<dbReference type="PROSITE" id="PS50297">
    <property type="entry name" value="ANK_REP_REGION"/>
    <property type="match status" value="2"/>
</dbReference>
<feature type="repeat" description="ANK" evidence="3">
    <location>
        <begin position="116"/>
        <end position="151"/>
    </location>
</feature>
<dbReference type="InterPro" id="IPR036770">
    <property type="entry name" value="Ankyrin_rpt-contain_sf"/>
</dbReference>
<keyword evidence="5" id="KW-1185">Reference proteome</keyword>
<evidence type="ECO:0000313" key="4">
    <source>
        <dbReference type="EMBL" id="QDU40907.1"/>
    </source>
</evidence>
<dbReference type="KEGG" id="mri:Mal4_52700"/>
<gene>
    <name evidence="4" type="ORF">Mal4_52700</name>
</gene>
<evidence type="ECO:0000256" key="3">
    <source>
        <dbReference type="PROSITE-ProRule" id="PRU00023"/>
    </source>
</evidence>
<dbReference type="OrthoDB" id="260625at2"/>
<feature type="repeat" description="ANK" evidence="3">
    <location>
        <begin position="24"/>
        <end position="51"/>
    </location>
</feature>
<dbReference type="RefSeq" id="WP_145372147.1">
    <property type="nucleotide sequence ID" value="NZ_CP036275.1"/>
</dbReference>